<dbReference type="Pfam" id="PF01565">
    <property type="entry name" value="FAD_binding_4"/>
    <property type="match status" value="1"/>
</dbReference>
<name>A0A9P6UC14_9FUNG</name>
<dbReference type="PROSITE" id="PS51387">
    <property type="entry name" value="FAD_PCMH"/>
    <property type="match status" value="1"/>
</dbReference>
<dbReference type="InterPro" id="IPR016169">
    <property type="entry name" value="FAD-bd_PCMH_sub2"/>
</dbReference>
<dbReference type="GO" id="GO:0071949">
    <property type="term" value="F:FAD binding"/>
    <property type="evidence" value="ECO:0007669"/>
    <property type="project" value="InterPro"/>
</dbReference>
<keyword evidence="5" id="KW-0560">Oxidoreductase</keyword>
<evidence type="ECO:0000256" key="5">
    <source>
        <dbReference type="ARBA" id="ARBA00023002"/>
    </source>
</evidence>
<dbReference type="GO" id="GO:0016491">
    <property type="term" value="F:oxidoreductase activity"/>
    <property type="evidence" value="ECO:0007669"/>
    <property type="project" value="UniProtKB-KW"/>
</dbReference>
<proteinExistence type="inferred from homology"/>
<dbReference type="InterPro" id="IPR016166">
    <property type="entry name" value="FAD-bd_PCMH"/>
</dbReference>
<dbReference type="PANTHER" id="PTHR42973">
    <property type="entry name" value="BINDING OXIDOREDUCTASE, PUTATIVE (AFU_ORTHOLOGUE AFUA_1G17690)-RELATED"/>
    <property type="match status" value="1"/>
</dbReference>
<feature type="domain" description="FAD-binding PCMH-type" evidence="6">
    <location>
        <begin position="109"/>
        <end position="293"/>
    </location>
</feature>
<dbReference type="InterPro" id="IPR036318">
    <property type="entry name" value="FAD-bd_PCMH-like_sf"/>
</dbReference>
<evidence type="ECO:0000256" key="3">
    <source>
        <dbReference type="ARBA" id="ARBA00022630"/>
    </source>
</evidence>
<dbReference type="PANTHER" id="PTHR42973:SF39">
    <property type="entry name" value="FAD-BINDING PCMH-TYPE DOMAIN-CONTAINING PROTEIN"/>
    <property type="match status" value="1"/>
</dbReference>
<evidence type="ECO:0000256" key="2">
    <source>
        <dbReference type="ARBA" id="ARBA00005466"/>
    </source>
</evidence>
<gene>
    <name evidence="7" type="ORF">DFQ27_006956</name>
</gene>
<sequence>MVGKPAVPIESPVSSTCRCLPSQPCWPSAKTWEALNRTVGGRLIATKPPSHACHSPHYDPVKCWAIRNGYLDQHWRELQPGAMAYTNWETHKGEGCLGTGGFLSRPCRQGAVPLYTVNASSIEDVQATLKFARQHNIRLVIKNTGHDVVGRSTAPNSLSLWMFFRKGVQMTDAFVPEGAPEGTKGEGAAVIESGVQFGDLYRLAHEHNRTIVGGSTPSVGAAGGFCLGGGNGVLSKKYGLCVDNVLQYKIVTADGELLVANAYKNQDLFWGLRGGGPGTFGVVVESVLRTHPPLRNVVRAQVTIVSMFGSTMDKILRDFLARHRQWNEDGWSGYTFNVHKVVKLLKINYYLPDGDLVQAKASIDSFVRYARSYRGVFVLENMVDSVPTYLDAVNSFLDLPLGPQTVGVSTLIGSRLVPQDMMQTSEGIDKLTKAVVGARTEAGLWDAVGGVVIIFTPGGQITKVGTEETSVSPAWRSAMLLPVVAVVWSDVFSFRDRKVIERSLTNAVDHLRIATPGSGTYINEADPSEPDWQDSFFGTNYPRLLELKRKYDPDHLFVCNRCVGSEDWDEDQMCRRHHPQHIL</sequence>
<evidence type="ECO:0000313" key="7">
    <source>
        <dbReference type="EMBL" id="KAG0268333.1"/>
    </source>
</evidence>
<dbReference type="AlphaFoldDB" id="A0A9P6UC14"/>
<comment type="similarity">
    <text evidence="2">Belongs to the oxygen-dependent FAD-linked oxidoreductase family.</text>
</comment>
<keyword evidence="8" id="KW-1185">Reference proteome</keyword>
<evidence type="ECO:0000259" key="6">
    <source>
        <dbReference type="PROSITE" id="PS51387"/>
    </source>
</evidence>
<keyword evidence="4" id="KW-0274">FAD</keyword>
<dbReference type="InterPro" id="IPR006094">
    <property type="entry name" value="Oxid_FAD_bind_N"/>
</dbReference>
<comment type="cofactor">
    <cofactor evidence="1">
        <name>FAD</name>
        <dbReference type="ChEBI" id="CHEBI:57692"/>
    </cofactor>
</comment>
<dbReference type="EMBL" id="JAAAJB010000053">
    <property type="protein sequence ID" value="KAG0268333.1"/>
    <property type="molecule type" value="Genomic_DNA"/>
</dbReference>
<dbReference type="Gene3D" id="3.30.465.10">
    <property type="match status" value="2"/>
</dbReference>
<reference evidence="7" key="1">
    <citation type="journal article" date="2020" name="Fungal Divers.">
        <title>Resolving the Mortierellaceae phylogeny through synthesis of multi-gene phylogenetics and phylogenomics.</title>
        <authorList>
            <person name="Vandepol N."/>
            <person name="Liber J."/>
            <person name="Desiro A."/>
            <person name="Na H."/>
            <person name="Kennedy M."/>
            <person name="Barry K."/>
            <person name="Grigoriev I.V."/>
            <person name="Miller A.N."/>
            <person name="O'Donnell K."/>
            <person name="Stajich J.E."/>
            <person name="Bonito G."/>
        </authorList>
    </citation>
    <scope>NUCLEOTIDE SEQUENCE</scope>
    <source>
        <strain evidence="7">BC1065</strain>
    </source>
</reference>
<comment type="caution">
    <text evidence="7">The sequence shown here is derived from an EMBL/GenBank/DDBJ whole genome shotgun (WGS) entry which is preliminary data.</text>
</comment>
<evidence type="ECO:0000256" key="1">
    <source>
        <dbReference type="ARBA" id="ARBA00001974"/>
    </source>
</evidence>
<dbReference type="Pfam" id="PF08031">
    <property type="entry name" value="BBE"/>
    <property type="match status" value="1"/>
</dbReference>
<accession>A0A9P6UC14</accession>
<protein>
    <recommendedName>
        <fullName evidence="6">FAD-binding PCMH-type domain-containing protein</fullName>
    </recommendedName>
</protein>
<dbReference type="SUPFAM" id="SSF56176">
    <property type="entry name" value="FAD-binding/transporter-associated domain-like"/>
    <property type="match status" value="1"/>
</dbReference>
<dbReference type="OrthoDB" id="9983560at2759"/>
<dbReference type="InterPro" id="IPR012951">
    <property type="entry name" value="BBE"/>
</dbReference>
<dbReference type="InterPro" id="IPR050416">
    <property type="entry name" value="FAD-linked_Oxidoreductase"/>
</dbReference>
<evidence type="ECO:0000256" key="4">
    <source>
        <dbReference type="ARBA" id="ARBA00022827"/>
    </source>
</evidence>
<organism evidence="7 8">
    <name type="scientific">Actinomortierella ambigua</name>
    <dbReference type="NCBI Taxonomy" id="1343610"/>
    <lineage>
        <taxon>Eukaryota</taxon>
        <taxon>Fungi</taxon>
        <taxon>Fungi incertae sedis</taxon>
        <taxon>Mucoromycota</taxon>
        <taxon>Mortierellomycotina</taxon>
        <taxon>Mortierellomycetes</taxon>
        <taxon>Mortierellales</taxon>
        <taxon>Mortierellaceae</taxon>
        <taxon>Actinomortierella</taxon>
    </lineage>
</organism>
<keyword evidence="3" id="KW-0285">Flavoprotein</keyword>
<dbReference type="Proteomes" id="UP000807716">
    <property type="component" value="Unassembled WGS sequence"/>
</dbReference>
<evidence type="ECO:0000313" key="8">
    <source>
        <dbReference type="Proteomes" id="UP000807716"/>
    </source>
</evidence>